<dbReference type="Proteomes" id="UP000183974">
    <property type="component" value="Unassembled WGS sequence"/>
</dbReference>
<dbReference type="EMBL" id="FRBR01000008">
    <property type="protein sequence ID" value="SHL98256.1"/>
    <property type="molecule type" value="Genomic_DNA"/>
</dbReference>
<name>A0A1M7F2N5_9RHOB</name>
<accession>A0A1M7F2N5</accession>
<gene>
    <name evidence="1" type="ORF">SAMN05444398_10857</name>
</gene>
<protein>
    <submittedName>
        <fullName evidence="1">Uncharacterized protein</fullName>
    </submittedName>
</protein>
<reference evidence="1 2" key="1">
    <citation type="submission" date="2016-11" db="EMBL/GenBank/DDBJ databases">
        <authorList>
            <person name="Jaros S."/>
            <person name="Januszkiewicz K."/>
            <person name="Wedrychowicz H."/>
        </authorList>
    </citation>
    <scope>NUCLEOTIDE SEQUENCE [LARGE SCALE GENOMIC DNA]</scope>
    <source>
        <strain evidence="1 2">DSM 29589</strain>
    </source>
</reference>
<evidence type="ECO:0000313" key="1">
    <source>
        <dbReference type="EMBL" id="SHL98256.1"/>
    </source>
</evidence>
<proteinExistence type="predicted"/>
<keyword evidence="2" id="KW-1185">Reference proteome</keyword>
<sequence>MMDTVLSEGADFRTKPAYTSYKTYETPGRRYYLPDGAALLREGPTQKRPAMTVPAPLTADRIAQFFTRSDGSYVFARWGRPIAPIVFGVEDQTLGIVKGALEAVVAMAGHQMAETDPELGVNLMMFFFRDWDELLEVPDLDRLVPDLAPLVNKLKTANANQYRIFRFDETGAIKASFVFLRMNKDLSAIPAETLALSQIVQTVLLWSDTAFRDSSPLAHIPEKNTTILRPDIADLIRAAYDPVMPPAASDPSHALRLAARLRPD</sequence>
<organism evidence="1 2">
    <name type="scientific">Roseovarius pacificus</name>
    <dbReference type="NCBI Taxonomy" id="337701"/>
    <lineage>
        <taxon>Bacteria</taxon>
        <taxon>Pseudomonadati</taxon>
        <taxon>Pseudomonadota</taxon>
        <taxon>Alphaproteobacteria</taxon>
        <taxon>Rhodobacterales</taxon>
        <taxon>Roseobacteraceae</taxon>
        <taxon>Roseovarius</taxon>
    </lineage>
</organism>
<dbReference type="AlphaFoldDB" id="A0A1M7F2N5"/>
<dbReference type="STRING" id="337701.SAMN05444398_10857"/>
<evidence type="ECO:0000313" key="2">
    <source>
        <dbReference type="Proteomes" id="UP000183974"/>
    </source>
</evidence>